<dbReference type="PANTHER" id="PTHR22744">
    <property type="entry name" value="HELIX LOOP HELIX PROTEIN 21-RELATED"/>
    <property type="match status" value="1"/>
</dbReference>
<dbReference type="AlphaFoldDB" id="A0A2A6CH83"/>
<proteinExistence type="predicted"/>
<sequence length="560" mass="63423">MSPSPGSGTISLVVTEWRDSLIQYQELDSHVHRINGYPWRLRLKPGWDGARRLYLVCEKSNESELWQCTANIRTCDYNRDGDHNVNHSFNSWDNHSVAFLSSGEYPPGTVLDVTISPNNDGDSWRRRPSLDPIEPSDGILVIGEERKKVHVNKQALSLQSPFFRKLFNNDFKEKNLKEIPIGGVEYEEFCNIIRMAYGFRGNQLNDDNVHRVLKLADRFDLKIVEDRVVSYLLSSSPFSSFSIAQKLLLSEQYNLPFLTEQLLLKNYTNAEHKAICTSDESELLSAETVRIFAIETVGRMTSTPAGTISMVVKEWQGHHQEQYSPVHRINGYPWRLLLKPGTGGNRSLYLVCDKSSESALWQCNARVNPTHIGNAVRHVFKSWDKNSQQYEVSSSKYPAGTTLGVVITTDDDGESSRRYSSAGPTEPRDGIFVIGDDNKKVYVNKKEFCNIINMTLGLEGSQLDDDNVHRVLELADRFELKIIEDRVVSYLLSSSFASCLTIVHALLLAEKYSHTILKDQLLSRNYTSADHKAIIKDAELKKLSPDSVLVLYEKAGNQLP</sequence>
<dbReference type="Pfam" id="PF00651">
    <property type="entry name" value="BTB"/>
    <property type="match status" value="1"/>
</dbReference>
<keyword evidence="2" id="KW-1185">Reference proteome</keyword>
<dbReference type="CDD" id="cd00121">
    <property type="entry name" value="MATH"/>
    <property type="match status" value="1"/>
</dbReference>
<dbReference type="EnsemblMetazoa" id="PPA14411.1">
    <property type="protein sequence ID" value="PPA14411.1"/>
    <property type="gene ID" value="WBGene00103965"/>
</dbReference>
<gene>
    <name evidence="1" type="primary">WBGene00103965</name>
</gene>
<dbReference type="PANTHER" id="PTHR22744:SF14">
    <property type="entry name" value="BTB DOMAIN-CONTAINING PROTEIN-RELATED"/>
    <property type="match status" value="1"/>
</dbReference>
<dbReference type="PROSITE" id="PS50097">
    <property type="entry name" value="BTB"/>
    <property type="match status" value="1"/>
</dbReference>
<organism evidence="1 2">
    <name type="scientific">Pristionchus pacificus</name>
    <name type="common">Parasitic nematode worm</name>
    <dbReference type="NCBI Taxonomy" id="54126"/>
    <lineage>
        <taxon>Eukaryota</taxon>
        <taxon>Metazoa</taxon>
        <taxon>Ecdysozoa</taxon>
        <taxon>Nematoda</taxon>
        <taxon>Chromadorea</taxon>
        <taxon>Rhabditida</taxon>
        <taxon>Rhabditina</taxon>
        <taxon>Diplogasteromorpha</taxon>
        <taxon>Diplogasteroidea</taxon>
        <taxon>Neodiplogasteridae</taxon>
        <taxon>Pristionchus</taxon>
    </lineage>
</organism>
<dbReference type="CDD" id="cd18186">
    <property type="entry name" value="BTB_POZ_ZBTB_KLHL-like"/>
    <property type="match status" value="1"/>
</dbReference>
<accession>A0A2A6CH83</accession>
<dbReference type="InterPro" id="IPR008974">
    <property type="entry name" value="TRAF-like"/>
</dbReference>
<reference evidence="2" key="1">
    <citation type="journal article" date="2008" name="Nat. Genet.">
        <title>The Pristionchus pacificus genome provides a unique perspective on nematode lifestyle and parasitism.</title>
        <authorList>
            <person name="Dieterich C."/>
            <person name="Clifton S.W."/>
            <person name="Schuster L.N."/>
            <person name="Chinwalla A."/>
            <person name="Delehaunty K."/>
            <person name="Dinkelacker I."/>
            <person name="Fulton L."/>
            <person name="Fulton R."/>
            <person name="Godfrey J."/>
            <person name="Minx P."/>
            <person name="Mitreva M."/>
            <person name="Roeseler W."/>
            <person name="Tian H."/>
            <person name="Witte H."/>
            <person name="Yang S.P."/>
            <person name="Wilson R.K."/>
            <person name="Sommer R.J."/>
        </authorList>
    </citation>
    <scope>NUCLEOTIDE SEQUENCE [LARGE SCALE GENOMIC DNA]</scope>
    <source>
        <strain evidence="2">PS312</strain>
    </source>
</reference>
<dbReference type="InterPro" id="IPR000210">
    <property type="entry name" value="BTB/POZ_dom"/>
</dbReference>
<accession>A0A8R1YCU6</accession>
<name>A0A2A6CH83_PRIPA</name>
<evidence type="ECO:0000313" key="1">
    <source>
        <dbReference type="EnsemblMetazoa" id="PPA14411.1"/>
    </source>
</evidence>
<evidence type="ECO:0000313" key="2">
    <source>
        <dbReference type="Proteomes" id="UP000005239"/>
    </source>
</evidence>
<dbReference type="OrthoDB" id="6359816at2759"/>
<protein>
    <submittedName>
        <fullName evidence="1">BTB domain-containing protein</fullName>
    </submittedName>
</protein>
<dbReference type="InterPro" id="IPR011333">
    <property type="entry name" value="SKP1/BTB/POZ_sf"/>
</dbReference>
<reference evidence="1" key="2">
    <citation type="submission" date="2022-06" db="UniProtKB">
        <authorList>
            <consortium name="EnsemblMetazoa"/>
        </authorList>
    </citation>
    <scope>IDENTIFICATION</scope>
    <source>
        <strain evidence="1">PS312</strain>
    </source>
</reference>
<dbReference type="Gene3D" id="2.60.210.10">
    <property type="entry name" value="Apoptosis, Tumor Necrosis Factor Receptor Associated Protein 2, Chain A"/>
    <property type="match status" value="2"/>
</dbReference>
<dbReference type="Pfam" id="PF00917">
    <property type="entry name" value="MATH"/>
    <property type="match status" value="2"/>
</dbReference>
<dbReference type="Proteomes" id="UP000005239">
    <property type="component" value="Unassembled WGS sequence"/>
</dbReference>
<dbReference type="InterPro" id="IPR002083">
    <property type="entry name" value="MATH/TRAF_dom"/>
</dbReference>
<dbReference type="SMART" id="SM00225">
    <property type="entry name" value="BTB"/>
    <property type="match status" value="1"/>
</dbReference>
<dbReference type="Gene3D" id="3.30.710.10">
    <property type="entry name" value="Potassium Channel Kv1.1, Chain A"/>
    <property type="match status" value="1"/>
</dbReference>
<dbReference type="SUPFAM" id="SSF49599">
    <property type="entry name" value="TRAF domain-like"/>
    <property type="match status" value="1"/>
</dbReference>
<dbReference type="SUPFAM" id="SSF54695">
    <property type="entry name" value="POZ domain"/>
    <property type="match status" value="1"/>
</dbReference>